<sequence length="54" mass="6056">MNKAGKKELIEYAKTLGINLTVDPALDKSLRKTLFPEKIAEAKRVLSKMKSLPK</sequence>
<keyword evidence="2" id="KW-1185">Reference proteome</keyword>
<reference evidence="2" key="1">
    <citation type="submission" date="2017-01" db="EMBL/GenBank/DDBJ databases">
        <authorList>
            <person name="Varghese N."/>
            <person name="Submissions S."/>
        </authorList>
    </citation>
    <scope>NUCLEOTIDE SEQUENCE [LARGE SCALE GENOMIC DNA]</scope>
    <source>
        <strain evidence="2">DSM 21054</strain>
    </source>
</reference>
<dbReference type="RefSeq" id="WP_159445157.1">
    <property type="nucleotide sequence ID" value="NZ_AP017422.1"/>
</dbReference>
<organism evidence="1 2">
    <name type="scientific">Filimonas lacunae</name>
    <dbReference type="NCBI Taxonomy" id="477680"/>
    <lineage>
        <taxon>Bacteria</taxon>
        <taxon>Pseudomonadati</taxon>
        <taxon>Bacteroidota</taxon>
        <taxon>Chitinophagia</taxon>
        <taxon>Chitinophagales</taxon>
        <taxon>Chitinophagaceae</taxon>
        <taxon>Filimonas</taxon>
    </lineage>
</organism>
<dbReference type="KEGG" id="fln:FLA_1630"/>
<dbReference type="Proteomes" id="UP000186917">
    <property type="component" value="Unassembled WGS sequence"/>
</dbReference>
<protein>
    <submittedName>
        <fullName evidence="1">Uncharacterized protein</fullName>
    </submittedName>
</protein>
<evidence type="ECO:0000313" key="2">
    <source>
        <dbReference type="Proteomes" id="UP000186917"/>
    </source>
</evidence>
<dbReference type="AlphaFoldDB" id="A0A173MDR2"/>
<gene>
    <name evidence="1" type="ORF">SAMN05421788_108236</name>
</gene>
<dbReference type="EMBL" id="FTOR01000008">
    <property type="protein sequence ID" value="SIT29173.1"/>
    <property type="molecule type" value="Genomic_DNA"/>
</dbReference>
<accession>A0A173MDR2</accession>
<evidence type="ECO:0000313" key="1">
    <source>
        <dbReference type="EMBL" id="SIT29173.1"/>
    </source>
</evidence>
<name>A0A173MDR2_9BACT</name>
<proteinExistence type="predicted"/>